<accession>A0A1R0FBS5</accession>
<keyword evidence="7 9" id="KW-0573">Peptidoglycan synthesis</keyword>
<dbReference type="GO" id="GO:0071555">
    <property type="term" value="P:cell wall organization"/>
    <property type="evidence" value="ECO:0007669"/>
    <property type="project" value="UniProtKB-UniRule"/>
</dbReference>
<dbReference type="Proteomes" id="UP000187344">
    <property type="component" value="Unassembled WGS sequence"/>
</dbReference>
<dbReference type="InterPro" id="IPR005490">
    <property type="entry name" value="LD_TPept_cat_dom"/>
</dbReference>
<comment type="similarity">
    <text evidence="2">Belongs to the YkuD family.</text>
</comment>
<evidence type="ECO:0000313" key="12">
    <source>
        <dbReference type="Proteomes" id="UP000187344"/>
    </source>
</evidence>
<dbReference type="InterPro" id="IPR038063">
    <property type="entry name" value="Transpep_catalytic_dom"/>
</dbReference>
<organism evidence="11 12">
    <name type="scientific">Bartonella apis</name>
    <dbReference type="NCBI Taxonomy" id="1686310"/>
    <lineage>
        <taxon>Bacteria</taxon>
        <taxon>Pseudomonadati</taxon>
        <taxon>Pseudomonadota</taxon>
        <taxon>Alphaproteobacteria</taxon>
        <taxon>Hyphomicrobiales</taxon>
        <taxon>Bartonellaceae</taxon>
        <taxon>Bartonella</taxon>
    </lineage>
</organism>
<feature type="active site" description="Proton donor/acceptor" evidence="9">
    <location>
        <position position="196"/>
    </location>
</feature>
<keyword evidence="12" id="KW-1185">Reference proteome</keyword>
<keyword evidence="6 9" id="KW-0133">Cell shape</keyword>
<sequence>MKKSCPSLSRRTFLVGSGTAFIGVLSGCTSSGILGSGYNNMTTGSIPRPPIGIDKGFTSPDVMYAAVHEGPYTLSAIPYDKVPKQFLRQIVPNPTGEPPGTIVVSLKDHFLYFIQPDGDALRYGVGIGAAGFQWSGRANVQFKREWPRWTPPAEMIGRKPELVEYRNGMEPGPTNPLGARALYIYQNGRDTGYRIHGSPEWWSIGQSMSSGCIRLMNQDIIDLYNRVPVGTPIVVG</sequence>
<protein>
    <submittedName>
        <fullName evidence="11">Lipoprotein-anchoring transpeptidase ErfK/SrfK</fullName>
    </submittedName>
</protein>
<dbReference type="PANTHER" id="PTHR30582">
    <property type="entry name" value="L,D-TRANSPEPTIDASE"/>
    <property type="match status" value="1"/>
</dbReference>
<reference evidence="11 12" key="1">
    <citation type="submission" date="2016-12" db="EMBL/GenBank/DDBJ databases">
        <title>Comparative genomics of Bartonella apis.</title>
        <authorList>
            <person name="Engel P."/>
        </authorList>
    </citation>
    <scope>NUCLEOTIDE SEQUENCE [LARGE SCALE GENOMIC DNA]</scope>
    <source>
        <strain evidence="11 12">PEB0149</strain>
    </source>
</reference>
<keyword evidence="8 9" id="KW-0961">Cell wall biogenesis/degradation</keyword>
<feature type="domain" description="L,D-TPase catalytic" evidence="10">
    <location>
        <begin position="100"/>
        <end position="236"/>
    </location>
</feature>
<dbReference type="CDD" id="cd16913">
    <property type="entry name" value="YkuD_like"/>
    <property type="match status" value="1"/>
</dbReference>
<evidence type="ECO:0000256" key="4">
    <source>
        <dbReference type="ARBA" id="ARBA00022679"/>
    </source>
</evidence>
<evidence type="ECO:0000256" key="8">
    <source>
        <dbReference type="ARBA" id="ARBA00023316"/>
    </source>
</evidence>
<gene>
    <name evidence="11" type="ORF">PEB0149_018930</name>
</gene>
<comment type="pathway">
    <text evidence="1 9">Cell wall biogenesis; peptidoglycan biosynthesis.</text>
</comment>
<evidence type="ECO:0000256" key="6">
    <source>
        <dbReference type="ARBA" id="ARBA00022960"/>
    </source>
</evidence>
<name>A0A1R0FBS5_9HYPH</name>
<keyword evidence="5" id="KW-0378">Hydrolase</keyword>
<evidence type="ECO:0000256" key="7">
    <source>
        <dbReference type="ARBA" id="ARBA00022984"/>
    </source>
</evidence>
<dbReference type="OrthoDB" id="8478453at2"/>
<dbReference type="GeneID" id="92990952"/>
<dbReference type="SUPFAM" id="SSF141523">
    <property type="entry name" value="L,D-transpeptidase catalytic domain-like"/>
    <property type="match status" value="1"/>
</dbReference>
<evidence type="ECO:0000256" key="1">
    <source>
        <dbReference type="ARBA" id="ARBA00004752"/>
    </source>
</evidence>
<keyword evidence="3" id="KW-0328">Glycosyltransferase</keyword>
<dbReference type="GO" id="GO:0018104">
    <property type="term" value="P:peptidoglycan-protein cross-linking"/>
    <property type="evidence" value="ECO:0007669"/>
    <property type="project" value="TreeGrafter"/>
</dbReference>
<dbReference type="EMBL" id="LXYT01000001">
    <property type="protein sequence ID" value="OLY44424.1"/>
    <property type="molecule type" value="Genomic_DNA"/>
</dbReference>
<feature type="active site" description="Nucleophile" evidence="9">
    <location>
        <position position="212"/>
    </location>
</feature>
<dbReference type="PROSITE" id="PS51257">
    <property type="entry name" value="PROKAR_LIPOPROTEIN"/>
    <property type="match status" value="1"/>
</dbReference>
<dbReference type="GO" id="GO:0071972">
    <property type="term" value="F:peptidoglycan L,D-transpeptidase activity"/>
    <property type="evidence" value="ECO:0007669"/>
    <property type="project" value="TreeGrafter"/>
</dbReference>
<evidence type="ECO:0000256" key="9">
    <source>
        <dbReference type="PROSITE-ProRule" id="PRU01373"/>
    </source>
</evidence>
<evidence type="ECO:0000256" key="2">
    <source>
        <dbReference type="ARBA" id="ARBA00005992"/>
    </source>
</evidence>
<dbReference type="Pfam" id="PF03734">
    <property type="entry name" value="YkuD"/>
    <property type="match status" value="1"/>
</dbReference>
<dbReference type="Gene3D" id="2.40.440.10">
    <property type="entry name" value="L,D-transpeptidase catalytic domain-like"/>
    <property type="match status" value="1"/>
</dbReference>
<evidence type="ECO:0000256" key="5">
    <source>
        <dbReference type="ARBA" id="ARBA00022801"/>
    </source>
</evidence>
<evidence type="ECO:0000259" key="10">
    <source>
        <dbReference type="PROSITE" id="PS52029"/>
    </source>
</evidence>
<keyword evidence="4" id="KW-0808">Transferase</keyword>
<dbReference type="RefSeq" id="WP_075869558.1">
    <property type="nucleotide sequence ID" value="NZ_CALYQA010000002.1"/>
</dbReference>
<dbReference type="AlphaFoldDB" id="A0A1R0FBS5"/>
<dbReference type="InterPro" id="IPR050979">
    <property type="entry name" value="LD-transpeptidase"/>
</dbReference>
<dbReference type="FunFam" id="2.40.440.10:FF:000002">
    <property type="entry name" value="L,D-transpeptidase ErfK/SrfK"/>
    <property type="match status" value="1"/>
</dbReference>
<evidence type="ECO:0000256" key="3">
    <source>
        <dbReference type="ARBA" id="ARBA00022676"/>
    </source>
</evidence>
<dbReference type="GO" id="GO:0005576">
    <property type="term" value="C:extracellular region"/>
    <property type="evidence" value="ECO:0007669"/>
    <property type="project" value="TreeGrafter"/>
</dbReference>
<dbReference type="UniPathway" id="UPA00219"/>
<comment type="caution">
    <text evidence="11">The sequence shown here is derived from an EMBL/GenBank/DDBJ whole genome shotgun (WGS) entry which is preliminary data.</text>
</comment>
<keyword evidence="11" id="KW-0449">Lipoprotein</keyword>
<dbReference type="PANTHER" id="PTHR30582:SF24">
    <property type="entry name" value="L,D-TRANSPEPTIDASE ERFK_SRFK-RELATED"/>
    <property type="match status" value="1"/>
</dbReference>
<dbReference type="PROSITE" id="PS52029">
    <property type="entry name" value="LD_TPASE"/>
    <property type="match status" value="1"/>
</dbReference>
<evidence type="ECO:0000313" key="11">
    <source>
        <dbReference type="EMBL" id="OLY44424.1"/>
    </source>
</evidence>
<dbReference type="GO" id="GO:0008360">
    <property type="term" value="P:regulation of cell shape"/>
    <property type="evidence" value="ECO:0007669"/>
    <property type="project" value="UniProtKB-UniRule"/>
</dbReference>
<dbReference type="GO" id="GO:0016757">
    <property type="term" value="F:glycosyltransferase activity"/>
    <property type="evidence" value="ECO:0007669"/>
    <property type="project" value="UniProtKB-KW"/>
</dbReference>
<proteinExistence type="inferred from homology"/>